<protein>
    <submittedName>
        <fullName evidence="6">Rhamnogalacturonan acetylesterase</fullName>
    </submittedName>
</protein>
<sequence>MNRLTLAASTLALATNLLPSASAQKFICGASKPGYTTLSPTSAFTEATPGFDLDTIPAISSKSCSSDKPFFFSASLPEGSYRVTTVLGSDKASTTTVWAEARRLMLERIPIHANASAKHTFDVNIRYPEFTDASGVTQHVHLKPRERNGNMDWDHKLTLEFNGDNPSVRSIVIQPIKEPTIYIAGDSTVVDQDVEPWTAWGQILPRFLRPGVVVANHAESGETIKSFVSEQRFAKIFSQIKPGDYLFMQFAHNDQKLQRGTDHAVVPIPEYKALLTEYIAKARAAGATPVLVTSMNRRTFDDAGHITNSLAGYPDAMREVAAQQHAALIDLNTMSKTLFEAMGPEGAKKAFMHFPANAYPNQTKAISDDTHFNSYGAYELARCIVDGIRQNNLPLKKFITKDAGKFDPAHPDSQADFHLPATPIPATTPDVMKVPQV</sequence>
<dbReference type="GO" id="GO:0016788">
    <property type="term" value="F:hydrolase activity, acting on ester bonds"/>
    <property type="evidence" value="ECO:0007669"/>
    <property type="project" value="UniProtKB-ARBA"/>
</dbReference>
<dbReference type="AlphaFoldDB" id="A0AAU7DAG0"/>
<dbReference type="SUPFAM" id="SSF49785">
    <property type="entry name" value="Galactose-binding domain-like"/>
    <property type="match status" value="1"/>
</dbReference>
<dbReference type="InterPro" id="IPR037459">
    <property type="entry name" value="RhgT-like"/>
</dbReference>
<accession>A0AAU7DAG0</accession>
<evidence type="ECO:0000313" key="5">
    <source>
        <dbReference type="EMBL" id="XBH11569.1"/>
    </source>
</evidence>
<dbReference type="EMBL" id="CP121194">
    <property type="protein sequence ID" value="XBH11569.1"/>
    <property type="molecule type" value="Genomic_DNA"/>
</dbReference>
<dbReference type="Gene3D" id="2.60.120.430">
    <property type="entry name" value="Galactose-binding lectin"/>
    <property type="match status" value="1"/>
</dbReference>
<evidence type="ECO:0000256" key="2">
    <source>
        <dbReference type="ARBA" id="ARBA00022801"/>
    </source>
</evidence>
<accession>A0AAU7D1A6</accession>
<keyword evidence="2" id="KW-0378">Hydrolase</keyword>
<dbReference type="InterPro" id="IPR008979">
    <property type="entry name" value="Galactose-bd-like_sf"/>
</dbReference>
<dbReference type="RefSeq" id="WP_348269061.1">
    <property type="nucleotide sequence ID" value="NZ_CP121194.1"/>
</dbReference>
<dbReference type="InterPro" id="IPR013830">
    <property type="entry name" value="SGNH_hydro"/>
</dbReference>
<evidence type="ECO:0000256" key="3">
    <source>
        <dbReference type="SAM" id="SignalP"/>
    </source>
</evidence>
<dbReference type="PANTHER" id="PTHR43695:SF1">
    <property type="entry name" value="RHAMNOGALACTURONAN ACETYLESTERASE"/>
    <property type="match status" value="1"/>
</dbReference>
<dbReference type="CDD" id="cd01821">
    <property type="entry name" value="Rhamnogalacturan_acetylesterase_like"/>
    <property type="match status" value="1"/>
</dbReference>
<organism evidence="6">
    <name type="scientific">Edaphobacter paludis</name>
    <dbReference type="NCBI Taxonomy" id="3035702"/>
    <lineage>
        <taxon>Bacteria</taxon>
        <taxon>Pseudomonadati</taxon>
        <taxon>Acidobacteriota</taxon>
        <taxon>Terriglobia</taxon>
        <taxon>Terriglobales</taxon>
        <taxon>Acidobacteriaceae</taxon>
        <taxon>Edaphobacter</taxon>
    </lineage>
</organism>
<dbReference type="SUPFAM" id="SSF52266">
    <property type="entry name" value="SGNH hydrolase"/>
    <property type="match status" value="1"/>
</dbReference>
<dbReference type="Gene3D" id="3.40.50.1110">
    <property type="entry name" value="SGNH hydrolase"/>
    <property type="match status" value="1"/>
</dbReference>
<feature type="chain" id="PRO_5043288606" evidence="3">
    <location>
        <begin position="24"/>
        <end position="437"/>
    </location>
</feature>
<dbReference type="PANTHER" id="PTHR43695">
    <property type="entry name" value="PUTATIVE (AFU_ORTHOLOGUE AFUA_2G17250)-RELATED"/>
    <property type="match status" value="1"/>
</dbReference>
<reference evidence="6" key="1">
    <citation type="submission" date="2023-03" db="EMBL/GenBank/DDBJ databases">
        <title>Edaphobacter sp.</title>
        <authorList>
            <person name="Huber K.J."/>
            <person name="Papendorf J."/>
            <person name="Pilke C."/>
            <person name="Bunk B."/>
            <person name="Sproeer C."/>
            <person name="Pester M."/>
        </authorList>
    </citation>
    <scope>NUCLEOTIDE SEQUENCE</scope>
    <source>
        <strain evidence="5">DSM 109919</strain>
        <strain evidence="6">DSM 109920</strain>
    </source>
</reference>
<evidence type="ECO:0000259" key="4">
    <source>
        <dbReference type="Pfam" id="PF13472"/>
    </source>
</evidence>
<gene>
    <name evidence="5" type="ORF">P4G45_07545</name>
    <name evidence="6" type="ORF">P8936_07780</name>
</gene>
<proteinExistence type="inferred from homology"/>
<keyword evidence="3" id="KW-0732">Signal</keyword>
<dbReference type="InterPro" id="IPR036514">
    <property type="entry name" value="SGNH_hydro_sf"/>
</dbReference>
<evidence type="ECO:0000313" key="6">
    <source>
        <dbReference type="EMBL" id="XBH15052.1"/>
    </source>
</evidence>
<evidence type="ECO:0000256" key="1">
    <source>
        <dbReference type="ARBA" id="ARBA00008668"/>
    </source>
</evidence>
<dbReference type="Pfam" id="PF13472">
    <property type="entry name" value="Lipase_GDSL_2"/>
    <property type="match status" value="1"/>
</dbReference>
<name>A0AAU7DAG0_9BACT</name>
<feature type="domain" description="SGNH hydrolase-type esterase" evidence="4">
    <location>
        <begin position="185"/>
        <end position="376"/>
    </location>
</feature>
<dbReference type="EMBL" id="CP121195">
    <property type="protein sequence ID" value="XBH15052.1"/>
    <property type="molecule type" value="Genomic_DNA"/>
</dbReference>
<dbReference type="KEGG" id="epl:P4G45_07545"/>
<feature type="signal peptide" evidence="3">
    <location>
        <begin position="1"/>
        <end position="23"/>
    </location>
</feature>
<comment type="similarity">
    <text evidence="1">Belongs to the 'GDSL' lipolytic enzyme family.</text>
</comment>